<keyword evidence="6" id="KW-0472">Membrane</keyword>
<dbReference type="AlphaFoldDB" id="A0A238V7R0"/>
<keyword evidence="6" id="KW-0812">Transmembrane</keyword>
<dbReference type="SUPFAM" id="SSF52096">
    <property type="entry name" value="ClpP/crotonase"/>
    <property type="match status" value="1"/>
</dbReference>
<feature type="domain" description="Peptidase S49" evidence="7">
    <location>
        <begin position="102"/>
        <end position="144"/>
    </location>
</feature>
<dbReference type="PANTHER" id="PTHR42987:SF4">
    <property type="entry name" value="PROTEASE SOHB-RELATED"/>
    <property type="match status" value="1"/>
</dbReference>
<reference evidence="8 9" key="1">
    <citation type="submission" date="2017-06" db="EMBL/GenBank/DDBJ databases">
        <authorList>
            <person name="Kim H.J."/>
            <person name="Triplett B.A."/>
        </authorList>
    </citation>
    <scope>NUCLEOTIDE SEQUENCE [LARGE SCALE GENOMIC DNA]</scope>
    <source>
        <strain evidence="8 9">DSM 8800</strain>
    </source>
</reference>
<evidence type="ECO:0000259" key="7">
    <source>
        <dbReference type="Pfam" id="PF01343"/>
    </source>
</evidence>
<dbReference type="PANTHER" id="PTHR42987">
    <property type="entry name" value="PEPTIDASE S49"/>
    <property type="match status" value="1"/>
</dbReference>
<dbReference type="RefSeq" id="WP_089383509.1">
    <property type="nucleotide sequence ID" value="NZ_FZNQ01000002.1"/>
</dbReference>
<accession>A0A238V7R0</accession>
<evidence type="ECO:0000313" key="9">
    <source>
        <dbReference type="Proteomes" id="UP000198397"/>
    </source>
</evidence>
<dbReference type="Pfam" id="PF01343">
    <property type="entry name" value="Peptidase_S49"/>
    <property type="match status" value="1"/>
</dbReference>
<dbReference type="OrthoDB" id="27099at2157"/>
<dbReference type="Gene3D" id="3.90.226.10">
    <property type="entry name" value="2-enoyl-CoA Hydratase, Chain A, domain 1"/>
    <property type="match status" value="1"/>
</dbReference>
<keyword evidence="3" id="KW-0378">Hydrolase</keyword>
<feature type="compositionally biased region" description="Low complexity" evidence="5">
    <location>
        <begin position="304"/>
        <end position="315"/>
    </location>
</feature>
<dbReference type="EMBL" id="FZNQ01000002">
    <property type="protein sequence ID" value="SNR30276.1"/>
    <property type="molecule type" value="Genomic_DNA"/>
</dbReference>
<comment type="similarity">
    <text evidence="1">Belongs to the peptidase S49 family.</text>
</comment>
<dbReference type="Proteomes" id="UP000198397">
    <property type="component" value="Unassembled WGS sequence"/>
</dbReference>
<feature type="transmembrane region" description="Helical" evidence="6">
    <location>
        <begin position="16"/>
        <end position="35"/>
    </location>
</feature>
<proteinExistence type="inferred from homology"/>
<gene>
    <name evidence="8" type="ORF">SAMN06264855_10244</name>
</gene>
<feature type="compositionally biased region" description="Acidic residues" evidence="5">
    <location>
        <begin position="320"/>
        <end position="339"/>
    </location>
</feature>
<evidence type="ECO:0000256" key="5">
    <source>
        <dbReference type="SAM" id="MobiDB-lite"/>
    </source>
</evidence>
<evidence type="ECO:0000313" key="8">
    <source>
        <dbReference type="EMBL" id="SNR30276.1"/>
    </source>
</evidence>
<name>A0A238V7R0_HALVU</name>
<dbReference type="CDD" id="cd07023">
    <property type="entry name" value="S49_Sppa_N_C"/>
    <property type="match status" value="1"/>
</dbReference>
<sequence length="360" mass="37899">MPANDYLDALSMRQQVAIVVVVATVVAAVFVPVVYGTTSDPSDTVAVVEVEGTVNAALADDVEAELSEARNNDSVGAVVLKLDTSGGQPVASERMYKSVQRTSAEMPVIASVQDISASGGYYAMAPADEIYVLPTSTVGSIGLNAPAPASSPPVEGPSGPDKTGSNEIEQWAQQQTLADTFVDAMMEERGDEFEMPREEVAHADVYLGTEAVHNGFADEIGSLDEAVHEAADRAGMRNYEVDTRETGMDGDLPILIQTDDELVAVYSNDPGYAEVEPMPFAYVYEGAVPHIDTIERFAADDIESAAGDGDTAGSGAVNGDETDGTNETDEIEDRTDETDGETREDGETNDAPSLSGEVSP</sequence>
<evidence type="ECO:0000256" key="4">
    <source>
        <dbReference type="ARBA" id="ARBA00022825"/>
    </source>
</evidence>
<dbReference type="InterPro" id="IPR029045">
    <property type="entry name" value="ClpP/crotonase-like_dom_sf"/>
</dbReference>
<feature type="region of interest" description="Disordered" evidence="5">
    <location>
        <begin position="304"/>
        <end position="360"/>
    </location>
</feature>
<evidence type="ECO:0000256" key="6">
    <source>
        <dbReference type="SAM" id="Phobius"/>
    </source>
</evidence>
<dbReference type="GO" id="GO:0008233">
    <property type="term" value="F:peptidase activity"/>
    <property type="evidence" value="ECO:0007669"/>
    <property type="project" value="UniProtKB-KW"/>
</dbReference>
<feature type="region of interest" description="Disordered" evidence="5">
    <location>
        <begin position="144"/>
        <end position="165"/>
    </location>
</feature>
<dbReference type="InterPro" id="IPR047272">
    <property type="entry name" value="S49_SppA_C"/>
</dbReference>
<dbReference type="InterPro" id="IPR002142">
    <property type="entry name" value="Peptidase_S49"/>
</dbReference>
<keyword evidence="4" id="KW-0720">Serine protease</keyword>
<evidence type="ECO:0000256" key="2">
    <source>
        <dbReference type="ARBA" id="ARBA00022670"/>
    </source>
</evidence>
<evidence type="ECO:0000256" key="1">
    <source>
        <dbReference type="ARBA" id="ARBA00008683"/>
    </source>
</evidence>
<dbReference type="GO" id="GO:0006508">
    <property type="term" value="P:proteolysis"/>
    <property type="evidence" value="ECO:0007669"/>
    <property type="project" value="UniProtKB-KW"/>
</dbReference>
<keyword evidence="9" id="KW-1185">Reference proteome</keyword>
<evidence type="ECO:0000256" key="3">
    <source>
        <dbReference type="ARBA" id="ARBA00022801"/>
    </source>
</evidence>
<keyword evidence="6" id="KW-1133">Transmembrane helix</keyword>
<protein>
    <submittedName>
        <fullName evidence="8">Protease-4</fullName>
    </submittedName>
</protein>
<organism evidence="8 9">
    <name type="scientific">Halorubrum vacuolatum</name>
    <name type="common">Natronobacterium vacuolatum</name>
    <dbReference type="NCBI Taxonomy" id="63740"/>
    <lineage>
        <taxon>Archaea</taxon>
        <taxon>Methanobacteriati</taxon>
        <taxon>Methanobacteriota</taxon>
        <taxon>Stenosarchaea group</taxon>
        <taxon>Halobacteria</taxon>
        <taxon>Halobacteriales</taxon>
        <taxon>Haloferacaceae</taxon>
        <taxon>Halorubrum</taxon>
    </lineage>
</organism>
<keyword evidence="2 8" id="KW-0645">Protease</keyword>